<dbReference type="Pfam" id="PF12833">
    <property type="entry name" value="HTH_18"/>
    <property type="match status" value="1"/>
</dbReference>
<evidence type="ECO:0000256" key="3">
    <source>
        <dbReference type="ARBA" id="ARBA00023163"/>
    </source>
</evidence>
<protein>
    <submittedName>
        <fullName evidence="6">AraC-type DNA-binding protein</fullName>
    </submittedName>
</protein>
<dbReference type="AlphaFoldDB" id="A0A1W2H8X1"/>
<evidence type="ECO:0000313" key="7">
    <source>
        <dbReference type="Proteomes" id="UP000192333"/>
    </source>
</evidence>
<evidence type="ECO:0000313" key="6">
    <source>
        <dbReference type="EMBL" id="SMD45234.1"/>
    </source>
</evidence>
<evidence type="ECO:0000256" key="4">
    <source>
        <dbReference type="SAM" id="Phobius"/>
    </source>
</evidence>
<dbReference type="OrthoDB" id="6283866at2"/>
<feature type="transmembrane region" description="Helical" evidence="4">
    <location>
        <begin position="154"/>
        <end position="174"/>
    </location>
</feature>
<feature type="transmembrane region" description="Helical" evidence="4">
    <location>
        <begin position="99"/>
        <end position="119"/>
    </location>
</feature>
<evidence type="ECO:0000256" key="2">
    <source>
        <dbReference type="ARBA" id="ARBA00023125"/>
    </source>
</evidence>
<sequence length="384" mass="44925">MEITLVNLFYLFSMFIGSLVGLVLIFFGFKTNRHNILLGVNLLLLTYISLIVWLITTGYFLNFPFLYRTANLAGFLFMPLMYMYIRTVLTGKGITWKDLVHFVPVIVILVDFWPVLMLSNQDKYLLMQSEISNPVLFTTYTQSRFFPPNFYTPFRSLVLAFYWIISAIIVWKNTKRHDKQGFGKEWFVWIKIFLGLELLVFFPFLLFFWAIDPMANFLLVHLTIVILTLVTGFTLLFFPKILYGMDQDQFEKQRKESKSEKVENLSDQRSKEIESKLEEILDRDKKFLQHGYSIHALAADTDIPVYLLTQYINHHLNTNFSDLINSMRIEEACKLIASAKYEHLSLLGLAELSGFNNRNSFTLAFQKFRNVSPSVYIKSIKKKA</sequence>
<dbReference type="SUPFAM" id="SSF46689">
    <property type="entry name" value="Homeodomain-like"/>
    <property type="match status" value="1"/>
</dbReference>
<dbReference type="RefSeq" id="WP_084121973.1">
    <property type="nucleotide sequence ID" value="NZ_LT838813.1"/>
</dbReference>
<dbReference type="EMBL" id="LT838813">
    <property type="protein sequence ID" value="SMD45234.1"/>
    <property type="molecule type" value="Genomic_DNA"/>
</dbReference>
<feature type="domain" description="HTH araC/xylS-type" evidence="5">
    <location>
        <begin position="271"/>
        <end position="379"/>
    </location>
</feature>
<name>A0A1W2H8X1_9BACT</name>
<dbReference type="Gene3D" id="1.10.10.60">
    <property type="entry name" value="Homeodomain-like"/>
    <property type="match status" value="1"/>
</dbReference>
<dbReference type="PANTHER" id="PTHR43280">
    <property type="entry name" value="ARAC-FAMILY TRANSCRIPTIONAL REGULATOR"/>
    <property type="match status" value="1"/>
</dbReference>
<organism evidence="6 7">
    <name type="scientific">Aquiflexum balticum DSM 16537</name>
    <dbReference type="NCBI Taxonomy" id="758820"/>
    <lineage>
        <taxon>Bacteria</taxon>
        <taxon>Pseudomonadati</taxon>
        <taxon>Bacteroidota</taxon>
        <taxon>Cytophagia</taxon>
        <taxon>Cytophagales</taxon>
        <taxon>Cyclobacteriaceae</taxon>
        <taxon>Aquiflexum</taxon>
    </lineage>
</organism>
<dbReference type="GO" id="GO:0003700">
    <property type="term" value="F:DNA-binding transcription factor activity"/>
    <property type="evidence" value="ECO:0007669"/>
    <property type="project" value="InterPro"/>
</dbReference>
<gene>
    <name evidence="6" type="ORF">SAMN00777080_3880</name>
</gene>
<dbReference type="STRING" id="758820.SAMN00777080_3880"/>
<dbReference type="GO" id="GO:0043565">
    <property type="term" value="F:sequence-specific DNA binding"/>
    <property type="evidence" value="ECO:0007669"/>
    <property type="project" value="InterPro"/>
</dbReference>
<feature type="transmembrane region" description="Helical" evidence="4">
    <location>
        <begin position="65"/>
        <end position="87"/>
    </location>
</feature>
<dbReference type="PANTHER" id="PTHR43280:SF29">
    <property type="entry name" value="ARAC-FAMILY TRANSCRIPTIONAL REGULATOR"/>
    <property type="match status" value="1"/>
</dbReference>
<evidence type="ECO:0000259" key="5">
    <source>
        <dbReference type="PROSITE" id="PS01124"/>
    </source>
</evidence>
<keyword evidence="7" id="KW-1185">Reference proteome</keyword>
<keyword evidence="2 6" id="KW-0238">DNA-binding</keyword>
<dbReference type="PROSITE" id="PS01124">
    <property type="entry name" value="HTH_ARAC_FAMILY_2"/>
    <property type="match status" value="1"/>
</dbReference>
<feature type="transmembrane region" description="Helical" evidence="4">
    <location>
        <begin position="6"/>
        <end position="29"/>
    </location>
</feature>
<dbReference type="SMART" id="SM00342">
    <property type="entry name" value="HTH_ARAC"/>
    <property type="match status" value="1"/>
</dbReference>
<keyword evidence="3" id="KW-0804">Transcription</keyword>
<feature type="transmembrane region" description="Helical" evidence="4">
    <location>
        <begin position="36"/>
        <end position="59"/>
    </location>
</feature>
<dbReference type="InterPro" id="IPR018060">
    <property type="entry name" value="HTH_AraC"/>
</dbReference>
<proteinExistence type="predicted"/>
<reference evidence="7" key="1">
    <citation type="submission" date="2017-04" db="EMBL/GenBank/DDBJ databases">
        <authorList>
            <person name="Varghese N."/>
            <person name="Submissions S."/>
        </authorList>
    </citation>
    <scope>NUCLEOTIDE SEQUENCE [LARGE SCALE GENOMIC DNA]</scope>
    <source>
        <strain evidence="7">DSM 16537</strain>
    </source>
</reference>
<dbReference type="InterPro" id="IPR018062">
    <property type="entry name" value="HTH_AraC-typ_CS"/>
</dbReference>
<keyword evidence="1" id="KW-0805">Transcription regulation</keyword>
<keyword evidence="4" id="KW-0472">Membrane</keyword>
<keyword evidence="4" id="KW-1133">Transmembrane helix</keyword>
<dbReference type="PROSITE" id="PS00041">
    <property type="entry name" value="HTH_ARAC_FAMILY_1"/>
    <property type="match status" value="1"/>
</dbReference>
<dbReference type="Proteomes" id="UP000192333">
    <property type="component" value="Chromosome I"/>
</dbReference>
<evidence type="ECO:0000256" key="1">
    <source>
        <dbReference type="ARBA" id="ARBA00023015"/>
    </source>
</evidence>
<accession>A0A1W2H8X1</accession>
<dbReference type="InterPro" id="IPR009057">
    <property type="entry name" value="Homeodomain-like_sf"/>
</dbReference>
<feature type="transmembrane region" description="Helical" evidence="4">
    <location>
        <begin position="186"/>
        <end position="211"/>
    </location>
</feature>
<keyword evidence="4" id="KW-0812">Transmembrane</keyword>
<feature type="transmembrane region" description="Helical" evidence="4">
    <location>
        <begin position="217"/>
        <end position="238"/>
    </location>
</feature>